<dbReference type="InterPro" id="IPR035437">
    <property type="entry name" value="SNase_OB-fold_sf"/>
</dbReference>
<evidence type="ECO:0000259" key="6">
    <source>
        <dbReference type="PROSITE" id="PS51841"/>
    </source>
</evidence>
<dbReference type="SUPFAM" id="SSF74853">
    <property type="entry name" value="Lamin A/C globular tail domain"/>
    <property type="match status" value="1"/>
</dbReference>
<evidence type="ECO:0000259" key="5">
    <source>
        <dbReference type="PROSITE" id="PS50830"/>
    </source>
</evidence>
<dbReference type="SUPFAM" id="SSF50199">
    <property type="entry name" value="Staphylococcal nuclease"/>
    <property type="match status" value="1"/>
</dbReference>
<feature type="domain" description="TNase-like" evidence="5">
    <location>
        <begin position="71"/>
        <end position="216"/>
    </location>
</feature>
<dbReference type="InterPro" id="IPR001322">
    <property type="entry name" value="Lamin_tail_dom"/>
</dbReference>
<keyword evidence="8" id="KW-1185">Reference proteome</keyword>
<dbReference type="PROSITE" id="PS50830">
    <property type="entry name" value="TNASE_3"/>
    <property type="match status" value="1"/>
</dbReference>
<dbReference type="Proteomes" id="UP001492541">
    <property type="component" value="Chromosome"/>
</dbReference>
<feature type="compositionally biased region" description="Low complexity" evidence="4">
    <location>
        <begin position="29"/>
        <end position="48"/>
    </location>
</feature>
<dbReference type="GeneID" id="90449447"/>
<accession>A0ABZ3H336</accession>
<evidence type="ECO:0000313" key="8">
    <source>
        <dbReference type="Proteomes" id="UP001492541"/>
    </source>
</evidence>
<sequence length="328" mass="36711">MRPRAIVLFLILLSLIIVGCSQTNENTQPTATPAPVATSPIPLSTSPESLPPEQTPVPTPTAEKLSIQPGQNYTARVVYVVDGDTIDVIFQDGTKERIRILGIDCPETDAERNRKGEYDGIADMQYLAVWGRKAEDKARELLDGKQVVVQTDEKADLRDIYGRLLAYVYVDGKDFGAIMLKEGYARCYCEAEFSKRGLYRQLEEEAKLNKAGLWSYSPPVVEILSVNYDACGATDDRECLNDEYVVIANTGSTPVSLYGWKIQDESGKYYIFPDVILDPGEQVVLHTGKGFDNSTDLFWNSGRAIWNNDHDTAYLYNSEGELMDSYEW</sequence>
<protein>
    <submittedName>
        <fullName evidence="7">Lamin tail domain-containing protein</fullName>
    </submittedName>
</protein>
<dbReference type="PANTHER" id="PTHR12302">
    <property type="entry name" value="EBNA2 BINDING PROTEIN P100"/>
    <property type="match status" value="1"/>
</dbReference>
<dbReference type="Gene3D" id="2.60.40.1260">
    <property type="entry name" value="Lamin Tail domain"/>
    <property type="match status" value="1"/>
</dbReference>
<gene>
    <name evidence="7" type="ORF">LPQ35_07120</name>
</gene>
<feature type="domain" description="LTD" evidence="6">
    <location>
        <begin position="209"/>
        <end position="328"/>
    </location>
</feature>
<keyword evidence="1" id="KW-0540">Nuclease</keyword>
<organism evidence="7 8">
    <name type="scientific">Geoglobus acetivorans</name>
    <dbReference type="NCBI Taxonomy" id="565033"/>
    <lineage>
        <taxon>Archaea</taxon>
        <taxon>Methanobacteriati</taxon>
        <taxon>Methanobacteriota</taxon>
        <taxon>Archaeoglobi</taxon>
        <taxon>Archaeoglobales</taxon>
        <taxon>Archaeoglobaceae</taxon>
        <taxon>Geoglobus</taxon>
    </lineage>
</organism>
<dbReference type="InterPro" id="IPR036415">
    <property type="entry name" value="Lamin_tail_dom_sf"/>
</dbReference>
<dbReference type="PROSITE" id="PS51841">
    <property type="entry name" value="LTD"/>
    <property type="match status" value="1"/>
</dbReference>
<reference evidence="7 8" key="1">
    <citation type="submission" date="2021-11" db="EMBL/GenBank/DDBJ databases">
        <title>Whole genome of Geoglobus acetivorans.</title>
        <authorList>
            <person name="Liu D."/>
        </authorList>
    </citation>
    <scope>NUCLEOTIDE SEQUENCE [LARGE SCALE GENOMIC DNA]</scope>
    <source>
        <strain evidence="7 8">SBH6</strain>
    </source>
</reference>
<dbReference type="PROSITE" id="PS01123">
    <property type="entry name" value="TNASE_1"/>
    <property type="match status" value="1"/>
</dbReference>
<keyword evidence="3" id="KW-0378">Hydrolase</keyword>
<dbReference type="SMART" id="SM00318">
    <property type="entry name" value="SNc"/>
    <property type="match status" value="1"/>
</dbReference>
<dbReference type="CDD" id="cd00175">
    <property type="entry name" value="SNc"/>
    <property type="match status" value="1"/>
</dbReference>
<evidence type="ECO:0000256" key="1">
    <source>
        <dbReference type="ARBA" id="ARBA00022722"/>
    </source>
</evidence>
<dbReference type="InterPro" id="IPR002071">
    <property type="entry name" value="Thermonucl_AS"/>
</dbReference>
<dbReference type="PROSITE" id="PS51257">
    <property type="entry name" value="PROKAR_LIPOPROTEIN"/>
    <property type="match status" value="1"/>
</dbReference>
<evidence type="ECO:0000256" key="2">
    <source>
        <dbReference type="ARBA" id="ARBA00022759"/>
    </source>
</evidence>
<dbReference type="InterPro" id="IPR016071">
    <property type="entry name" value="Staphylococal_nuclease_OB-fold"/>
</dbReference>
<proteinExistence type="predicted"/>
<name>A0ABZ3H336_GEOAI</name>
<dbReference type="RefSeq" id="WP_193808184.1">
    <property type="nucleotide sequence ID" value="NZ_CP087714.1"/>
</dbReference>
<feature type="region of interest" description="Disordered" evidence="4">
    <location>
        <begin position="26"/>
        <end position="65"/>
    </location>
</feature>
<keyword evidence="2" id="KW-0255">Endonuclease</keyword>
<dbReference type="Pfam" id="PF00932">
    <property type="entry name" value="LTD"/>
    <property type="match status" value="1"/>
</dbReference>
<feature type="compositionally biased region" description="Pro residues" evidence="4">
    <location>
        <begin position="49"/>
        <end position="59"/>
    </location>
</feature>
<evidence type="ECO:0000313" key="7">
    <source>
        <dbReference type="EMBL" id="XAT63026.1"/>
    </source>
</evidence>
<dbReference type="Gene3D" id="2.40.50.90">
    <property type="match status" value="1"/>
</dbReference>
<dbReference type="PANTHER" id="PTHR12302:SF3">
    <property type="entry name" value="SERINE_THREONINE-PROTEIN KINASE 31"/>
    <property type="match status" value="1"/>
</dbReference>
<evidence type="ECO:0000256" key="4">
    <source>
        <dbReference type="SAM" id="MobiDB-lite"/>
    </source>
</evidence>
<dbReference type="EMBL" id="CP087714">
    <property type="protein sequence ID" value="XAT63026.1"/>
    <property type="molecule type" value="Genomic_DNA"/>
</dbReference>
<evidence type="ECO:0000256" key="3">
    <source>
        <dbReference type="ARBA" id="ARBA00022801"/>
    </source>
</evidence>
<dbReference type="Pfam" id="PF00565">
    <property type="entry name" value="SNase"/>
    <property type="match status" value="1"/>
</dbReference>